<name>A0A7R7DR53_9ACTN</name>
<evidence type="ECO:0000313" key="2">
    <source>
        <dbReference type="Proteomes" id="UP000611640"/>
    </source>
</evidence>
<protein>
    <submittedName>
        <fullName evidence="1">Uncharacterized protein</fullName>
    </submittedName>
</protein>
<keyword evidence="2" id="KW-1185">Reference proteome</keyword>
<dbReference type="AlphaFoldDB" id="A0A7R7DR53"/>
<reference evidence="1 2" key="1">
    <citation type="submission" date="2020-08" db="EMBL/GenBank/DDBJ databases">
        <title>Whole genome shotgun sequence of Actinocatenispora thailandica NBRC 105041.</title>
        <authorList>
            <person name="Komaki H."/>
            <person name="Tamura T."/>
        </authorList>
    </citation>
    <scope>NUCLEOTIDE SEQUENCE [LARGE SCALE GENOMIC DNA]</scope>
    <source>
        <strain evidence="1 2">NBRC 105041</strain>
    </source>
</reference>
<accession>A0A7R7DR53</accession>
<evidence type="ECO:0000313" key="1">
    <source>
        <dbReference type="EMBL" id="BCJ36354.1"/>
    </source>
</evidence>
<dbReference type="RefSeq" id="WP_203962745.1">
    <property type="nucleotide sequence ID" value="NZ_AP023355.1"/>
</dbReference>
<dbReference type="KEGG" id="atl:Athai_38570"/>
<organism evidence="1 2">
    <name type="scientific">Actinocatenispora thailandica</name>
    <dbReference type="NCBI Taxonomy" id="227318"/>
    <lineage>
        <taxon>Bacteria</taxon>
        <taxon>Bacillati</taxon>
        <taxon>Actinomycetota</taxon>
        <taxon>Actinomycetes</taxon>
        <taxon>Micromonosporales</taxon>
        <taxon>Micromonosporaceae</taxon>
        <taxon>Actinocatenispora</taxon>
    </lineage>
</organism>
<sequence>MHTTAPASTTGAACGRIGAPVVWSQPWERLRLDDRSGYIGIARAADTAQPDRFWCGDADPAGFCTALQSWWLNETTNPSCVAVYPTSTAVTAAWLTTQQDRLAAGLPAHPYRIEPMPLGALRDWTAVPDRVLLASAR</sequence>
<dbReference type="EMBL" id="AP023355">
    <property type="protein sequence ID" value="BCJ36354.1"/>
    <property type="molecule type" value="Genomic_DNA"/>
</dbReference>
<proteinExistence type="predicted"/>
<dbReference type="Proteomes" id="UP000611640">
    <property type="component" value="Chromosome"/>
</dbReference>
<gene>
    <name evidence="1" type="ORF">Athai_38570</name>
</gene>